<protein>
    <submittedName>
        <fullName evidence="1">Uncharacterized protein</fullName>
    </submittedName>
</protein>
<dbReference type="EMBL" id="CP125669">
    <property type="protein sequence ID" value="WHP06798.1"/>
    <property type="molecule type" value="Genomic_DNA"/>
</dbReference>
<keyword evidence="2" id="KW-1185">Reference proteome</keyword>
<reference evidence="1 2" key="1">
    <citation type="submission" date="2023-05" db="EMBL/GenBank/DDBJ databases">
        <title>The complete genome of Acinetobacter sp. nov KCTC 92772.</title>
        <authorList>
            <person name="Zhou G."/>
        </authorList>
    </citation>
    <scope>NUCLEOTIDE SEQUENCE [LARGE SCALE GENOMIC DNA]</scope>
    <source>
        <strain evidence="1 2">KCTC 92772</strain>
    </source>
</reference>
<proteinExistence type="predicted"/>
<sequence>MEISLGNLSVSEIQARLGIEFPEDIVSFMQENHQATASNIQKGKWHCFDIPFNIVCGDVETAQKIFDALKDQAENCKESLRFSVYKG</sequence>
<evidence type="ECO:0000313" key="2">
    <source>
        <dbReference type="Proteomes" id="UP001229836"/>
    </source>
</evidence>
<dbReference type="Proteomes" id="UP001229836">
    <property type="component" value="Chromosome"/>
</dbReference>
<gene>
    <name evidence="1" type="ORF">QLH32_04820</name>
</gene>
<name>A0ABY8S6T0_9GAMM</name>
<evidence type="ECO:0000313" key="1">
    <source>
        <dbReference type="EMBL" id="WHP06798.1"/>
    </source>
</evidence>
<organism evidence="1 2">
    <name type="scientific">Acinetobacter corruptisaponis</name>
    <dbReference type="NCBI Taxonomy" id="3045147"/>
    <lineage>
        <taxon>Bacteria</taxon>
        <taxon>Pseudomonadati</taxon>
        <taxon>Pseudomonadota</taxon>
        <taxon>Gammaproteobacteria</taxon>
        <taxon>Moraxellales</taxon>
        <taxon>Moraxellaceae</taxon>
        <taxon>Acinetobacter</taxon>
    </lineage>
</organism>
<accession>A0ABY8S6T0</accession>
<dbReference type="RefSeq" id="WP_283268403.1">
    <property type="nucleotide sequence ID" value="NZ_CP125669.1"/>
</dbReference>